<evidence type="ECO:0000256" key="17">
    <source>
        <dbReference type="PROSITE-ProRule" id="PRU00282"/>
    </source>
</evidence>
<evidence type="ECO:0000256" key="18">
    <source>
        <dbReference type="RuleBase" id="RU000488"/>
    </source>
</evidence>
<evidence type="ECO:0000256" key="16">
    <source>
        <dbReference type="ARBA" id="ARBA00045250"/>
    </source>
</evidence>
<evidence type="ECO:0000256" key="4">
    <source>
        <dbReference type="ARBA" id="ARBA00022449"/>
    </source>
</evidence>
<dbReference type="Gene3D" id="1.50.40.10">
    <property type="entry name" value="Mitochondrial carrier domain"/>
    <property type="match status" value="1"/>
</dbReference>
<dbReference type="SUPFAM" id="SSF103506">
    <property type="entry name" value="Mitochondrial carrier"/>
    <property type="match status" value="1"/>
</dbReference>
<dbReference type="EMBL" id="VCGU01000008">
    <property type="protein sequence ID" value="TRY72675.1"/>
    <property type="molecule type" value="Genomic_DNA"/>
</dbReference>
<evidence type="ECO:0000256" key="12">
    <source>
        <dbReference type="ARBA" id="ARBA00022990"/>
    </source>
</evidence>
<evidence type="ECO:0000256" key="10">
    <source>
        <dbReference type="ARBA" id="ARBA00022799"/>
    </source>
</evidence>
<dbReference type="AlphaFoldDB" id="A0A553P4S4"/>
<evidence type="ECO:0000313" key="20">
    <source>
        <dbReference type="EMBL" id="TRY72675.1"/>
    </source>
</evidence>
<keyword evidence="5" id="KW-0488">Methylation</keyword>
<feature type="repeat" description="Solcar" evidence="17">
    <location>
        <begin position="203"/>
        <end position="290"/>
    </location>
</feature>
<evidence type="ECO:0000256" key="6">
    <source>
        <dbReference type="ARBA" id="ARBA00022553"/>
    </source>
</evidence>
<evidence type="ECO:0000256" key="7">
    <source>
        <dbReference type="ARBA" id="ARBA00022692"/>
    </source>
</evidence>
<dbReference type="Proteomes" id="UP000318571">
    <property type="component" value="Chromosome 7"/>
</dbReference>
<evidence type="ECO:0000256" key="5">
    <source>
        <dbReference type="ARBA" id="ARBA00022481"/>
    </source>
</evidence>
<comment type="subcellular location">
    <subcellularLocation>
        <location evidence="19">Membrane</location>
        <topology evidence="19">Multi-pass membrane protein</topology>
    </subcellularLocation>
    <subcellularLocation>
        <location evidence="1">Mitochondrion inner membrane</location>
        <topology evidence="1">Multi-pass membrane protein</topology>
    </subcellularLocation>
</comment>
<dbReference type="GO" id="GO:1901029">
    <property type="term" value="P:negative regulation of mitochondrial outer membrane permeabilization involved in apoptotic signaling pathway"/>
    <property type="evidence" value="ECO:0007669"/>
    <property type="project" value="TreeGrafter"/>
</dbReference>
<evidence type="ECO:0000256" key="14">
    <source>
        <dbReference type="ARBA" id="ARBA00023136"/>
    </source>
</evidence>
<protein>
    <recommendedName>
        <fullName evidence="19">ADP/ATP translocase</fullName>
    </recommendedName>
    <alternativeName>
        <fullName evidence="19">ADP,ATP carrier protein</fullName>
    </alternativeName>
</protein>
<comment type="catalytic activity">
    <reaction evidence="15">
        <text>ADP(in) + ATP(out) = ADP(out) + ATP(in)</text>
        <dbReference type="Rhea" id="RHEA:34999"/>
        <dbReference type="ChEBI" id="CHEBI:30616"/>
        <dbReference type="ChEBI" id="CHEBI:456216"/>
    </reaction>
    <physiologicalReaction direction="left-to-right" evidence="15">
        <dbReference type="Rhea" id="RHEA:35000"/>
    </physiologicalReaction>
</comment>
<comment type="caution">
    <text evidence="20">The sequence shown here is derived from an EMBL/GenBank/DDBJ whole genome shotgun (WGS) entry which is preliminary data.</text>
</comment>
<evidence type="ECO:0000256" key="3">
    <source>
        <dbReference type="ARBA" id="ARBA00022448"/>
    </source>
</evidence>
<evidence type="ECO:0000256" key="19">
    <source>
        <dbReference type="RuleBase" id="RU368008"/>
    </source>
</evidence>
<comment type="similarity">
    <text evidence="2 18">Belongs to the mitochondrial carrier (TC 2.A.29) family.</text>
</comment>
<evidence type="ECO:0000256" key="8">
    <source>
        <dbReference type="ARBA" id="ARBA00022737"/>
    </source>
</evidence>
<keyword evidence="6" id="KW-0597">Phosphoprotein</keyword>
<dbReference type="InterPro" id="IPR018108">
    <property type="entry name" value="MCP_transmembrane"/>
</dbReference>
<dbReference type="PANTHER" id="PTHR45635:SF32">
    <property type="entry name" value="ADP_ATP TRANSLOCASE 1"/>
    <property type="match status" value="1"/>
</dbReference>
<keyword evidence="10" id="KW-0702">S-nitrosylation</keyword>
<feature type="transmembrane region" description="Helical" evidence="19">
    <location>
        <begin position="170"/>
        <end position="193"/>
    </location>
</feature>
<dbReference type="InterPro" id="IPR002113">
    <property type="entry name" value="ADT_euk_type"/>
</dbReference>
<dbReference type="Pfam" id="PF00153">
    <property type="entry name" value="Mito_carr"/>
    <property type="match status" value="3"/>
</dbReference>
<keyword evidence="4" id="KW-0050">Antiport</keyword>
<name>A0A553P4S4_TIGCA</name>
<evidence type="ECO:0000256" key="2">
    <source>
        <dbReference type="ARBA" id="ARBA00006375"/>
    </source>
</evidence>
<keyword evidence="8" id="KW-0677">Repeat</keyword>
<keyword evidence="3 18" id="KW-0813">Transport</keyword>
<evidence type="ECO:0000256" key="13">
    <source>
        <dbReference type="ARBA" id="ARBA00023128"/>
    </source>
</evidence>
<dbReference type="GO" id="GO:1990544">
    <property type="term" value="P:mitochondrial ATP transmembrane transport"/>
    <property type="evidence" value="ECO:0007669"/>
    <property type="project" value="InterPro"/>
</dbReference>
<sequence>MNQDFILDFVAGGISAAVSKTIVAPLERVKILLQIQDASKHIPKDQRYKGIVDCFTRVHNEQGFLSFWRGNVVNVVRYFPTQALNFAFKDTYKKMFMDGIDKDKQFWKFFAGNLAAGGAAGATSLLIVYPLDFARTRLGADVGKAAADREFKGLFDCIAKCYKADGMIRGLYPGFLSSVQGIIIYRAIYFGAYDTAKEMVDKPSFLTKFAIAQTVAAVSVSVAYPFDTVRRRLMMMSGEGEKMYSGTTDCWKKIMRDEGAKAFYKGNFTNVIRSVGCALVLVLYDELIAVFKDAAK</sequence>
<evidence type="ECO:0000256" key="15">
    <source>
        <dbReference type="ARBA" id="ARBA00024143"/>
    </source>
</evidence>
<keyword evidence="7 17" id="KW-0812">Transmembrane</keyword>
<feature type="transmembrane region" description="Helical" evidence="19">
    <location>
        <begin position="106"/>
        <end position="129"/>
    </location>
</feature>
<reference evidence="20 21" key="1">
    <citation type="journal article" date="2018" name="Nat. Ecol. Evol.">
        <title>Genomic signatures of mitonuclear coevolution across populations of Tigriopus californicus.</title>
        <authorList>
            <person name="Barreto F.S."/>
            <person name="Watson E.T."/>
            <person name="Lima T.G."/>
            <person name="Willett C.S."/>
            <person name="Edmands S."/>
            <person name="Li W."/>
            <person name="Burton R.S."/>
        </authorList>
    </citation>
    <scope>NUCLEOTIDE SEQUENCE [LARGE SCALE GENOMIC DNA]</scope>
    <source>
        <strain evidence="20 21">San Diego</strain>
    </source>
</reference>
<dbReference type="GO" id="GO:0005471">
    <property type="term" value="F:ATP:ADP antiporter activity"/>
    <property type="evidence" value="ECO:0007669"/>
    <property type="project" value="UniProtKB-UniRule"/>
</dbReference>
<feature type="repeat" description="Solcar" evidence="17">
    <location>
        <begin position="108"/>
        <end position="199"/>
    </location>
</feature>
<dbReference type="InterPro" id="IPR002067">
    <property type="entry name" value="MCP"/>
</dbReference>
<dbReference type="OMA" id="CWATIYK"/>
<feature type="transmembrane region" description="Helical" evidence="19">
    <location>
        <begin position="205"/>
        <end position="226"/>
    </location>
</feature>
<keyword evidence="14 17" id="KW-0472">Membrane</keyword>
<proteinExistence type="inferred from homology"/>
<keyword evidence="13" id="KW-0496">Mitochondrion</keyword>
<keyword evidence="21" id="KW-1185">Reference proteome</keyword>
<evidence type="ECO:0000256" key="1">
    <source>
        <dbReference type="ARBA" id="ARBA00004448"/>
    </source>
</evidence>
<keyword evidence="11 19" id="KW-1133">Transmembrane helix</keyword>
<dbReference type="PROSITE" id="PS50920">
    <property type="entry name" value="SOLCAR"/>
    <property type="match status" value="3"/>
</dbReference>
<comment type="subunit">
    <text evidence="19">Monomer.</text>
</comment>
<feature type="repeat" description="Solcar" evidence="17">
    <location>
        <begin position="3"/>
        <end position="95"/>
    </location>
</feature>
<organism evidence="20 21">
    <name type="scientific">Tigriopus californicus</name>
    <name type="common">Marine copepod</name>
    <dbReference type="NCBI Taxonomy" id="6832"/>
    <lineage>
        <taxon>Eukaryota</taxon>
        <taxon>Metazoa</taxon>
        <taxon>Ecdysozoa</taxon>
        <taxon>Arthropoda</taxon>
        <taxon>Crustacea</taxon>
        <taxon>Multicrustacea</taxon>
        <taxon>Hexanauplia</taxon>
        <taxon>Copepoda</taxon>
        <taxon>Harpacticoida</taxon>
        <taxon>Harpacticidae</taxon>
        <taxon>Tigriopus</taxon>
    </lineage>
</organism>
<dbReference type="PRINTS" id="PR00927">
    <property type="entry name" value="ADPTRNSLCASE"/>
</dbReference>
<dbReference type="GO" id="GO:0140021">
    <property type="term" value="P:mitochondrial ADP transmembrane transport"/>
    <property type="evidence" value="ECO:0007669"/>
    <property type="project" value="InterPro"/>
</dbReference>
<keyword evidence="12" id="KW-0007">Acetylation</keyword>
<evidence type="ECO:0000313" key="21">
    <source>
        <dbReference type="Proteomes" id="UP000318571"/>
    </source>
</evidence>
<dbReference type="PRINTS" id="PR00926">
    <property type="entry name" value="MITOCARRIER"/>
</dbReference>
<dbReference type="InterPro" id="IPR023395">
    <property type="entry name" value="MCP_dom_sf"/>
</dbReference>
<dbReference type="PANTHER" id="PTHR45635">
    <property type="entry name" value="ADP,ATP CARRIER PROTEIN 1-RELATED-RELATED"/>
    <property type="match status" value="1"/>
</dbReference>
<accession>A0A553P4S4</accession>
<dbReference type="FunFam" id="1.50.40.10:FF:000002">
    <property type="entry name" value="Putative ADP/ATP translocase 2-like"/>
    <property type="match status" value="1"/>
</dbReference>
<dbReference type="GO" id="GO:0005743">
    <property type="term" value="C:mitochondrial inner membrane"/>
    <property type="evidence" value="ECO:0007669"/>
    <property type="project" value="UniProtKB-SubCell"/>
</dbReference>
<evidence type="ECO:0000256" key="11">
    <source>
        <dbReference type="ARBA" id="ARBA00022989"/>
    </source>
</evidence>
<gene>
    <name evidence="20" type="ORF">TCAL_06080</name>
</gene>
<evidence type="ECO:0000256" key="9">
    <source>
        <dbReference type="ARBA" id="ARBA00022792"/>
    </source>
</evidence>
<dbReference type="OrthoDB" id="270584at2759"/>
<keyword evidence="9" id="KW-0999">Mitochondrion inner membrane</keyword>
<dbReference type="STRING" id="6832.A0A553P4S4"/>
<comment type="caution">
    <text evidence="19">Lacks conserved residue(s) required for the propagation of feature annotation.</text>
</comment>
<comment type="function">
    <text evidence="19">Catalyzes the exchange of ADP and ATP across the membrane.</text>
</comment>
<comment type="function">
    <text evidence="16">ADP:ATP antiporter that mediates import of ADP into the mitochondrial matrix for ATP synthesis, and export of ATP out to fuel the cell. Cycles between the cytoplasmic-open state (c-state) and the matrix-open state (m-state): operates by the alternating access mechanism with a single substrate-binding site intermittently exposed to either the cytosolic (c-state) or matrix (m-state) side of the inner mitochondrial membrane.</text>
</comment>